<dbReference type="PANTHER" id="PTHR10811">
    <property type="entry name" value="FRINGE-RELATED"/>
    <property type="match status" value="1"/>
</dbReference>
<dbReference type="GO" id="GO:0016020">
    <property type="term" value="C:membrane"/>
    <property type="evidence" value="ECO:0007669"/>
    <property type="project" value="UniProtKB-SubCell"/>
</dbReference>
<evidence type="ECO:0000256" key="9">
    <source>
        <dbReference type="ARBA" id="ARBA00037847"/>
    </source>
</evidence>
<evidence type="ECO:0000256" key="3">
    <source>
        <dbReference type="ARBA" id="ARBA00022676"/>
    </source>
</evidence>
<reference evidence="12 13" key="1">
    <citation type="submission" date="2019-10" db="EMBL/GenBank/DDBJ databases">
        <title>Assembly and Annotation for the nematode Trichostrongylus colubriformis.</title>
        <authorList>
            <person name="Martin J."/>
        </authorList>
    </citation>
    <scope>NUCLEOTIDE SEQUENCE [LARGE SCALE GENOMIC DNA]</scope>
    <source>
        <strain evidence="12">G859</strain>
        <tissue evidence="12">Whole worm</tissue>
    </source>
</reference>
<feature type="signal peptide" evidence="10">
    <location>
        <begin position="1"/>
        <end position="21"/>
    </location>
</feature>
<evidence type="ECO:0000256" key="6">
    <source>
        <dbReference type="ARBA" id="ARBA00022968"/>
    </source>
</evidence>
<comment type="subcellular location">
    <subcellularLocation>
        <location evidence="9">Endomembrane system</location>
        <topology evidence="9">Single-pass membrane protein</topology>
    </subcellularLocation>
    <subcellularLocation>
        <location evidence="1">Membrane</location>
        <topology evidence="1">Single-pass type II membrane protein</topology>
    </subcellularLocation>
</comment>
<keyword evidence="8" id="KW-0472">Membrane</keyword>
<dbReference type="EMBL" id="WIXE01007861">
    <property type="protein sequence ID" value="KAK5979942.1"/>
    <property type="molecule type" value="Genomic_DNA"/>
</dbReference>
<name>A0AAN8FJH5_TRICO</name>
<protein>
    <submittedName>
        <fullName evidence="12">Fringe glycosyltransferase</fullName>
    </submittedName>
</protein>
<proteinExistence type="inferred from homology"/>
<dbReference type="Pfam" id="PF02434">
    <property type="entry name" value="Fringe"/>
    <property type="match status" value="1"/>
</dbReference>
<keyword evidence="13" id="KW-1185">Reference proteome</keyword>
<keyword evidence="4" id="KW-0808">Transferase</keyword>
<evidence type="ECO:0000256" key="4">
    <source>
        <dbReference type="ARBA" id="ARBA00022679"/>
    </source>
</evidence>
<evidence type="ECO:0000256" key="8">
    <source>
        <dbReference type="ARBA" id="ARBA00023136"/>
    </source>
</evidence>
<dbReference type="GO" id="GO:0012505">
    <property type="term" value="C:endomembrane system"/>
    <property type="evidence" value="ECO:0007669"/>
    <property type="project" value="UniProtKB-SubCell"/>
</dbReference>
<evidence type="ECO:0000256" key="5">
    <source>
        <dbReference type="ARBA" id="ARBA00022692"/>
    </source>
</evidence>
<gene>
    <name evidence="12" type="ORF">GCK32_000043</name>
</gene>
<evidence type="ECO:0000256" key="7">
    <source>
        <dbReference type="ARBA" id="ARBA00022989"/>
    </source>
</evidence>
<comment type="similarity">
    <text evidence="2">Belongs to the glycosyltransferase 31 family.</text>
</comment>
<evidence type="ECO:0000313" key="12">
    <source>
        <dbReference type="EMBL" id="KAK5979942.1"/>
    </source>
</evidence>
<dbReference type="InterPro" id="IPR003378">
    <property type="entry name" value="Fringe-like_glycosylTrfase"/>
</dbReference>
<comment type="caution">
    <text evidence="12">The sequence shown here is derived from an EMBL/GenBank/DDBJ whole genome shotgun (WGS) entry which is preliminary data.</text>
</comment>
<keyword evidence="3" id="KW-0328">Glycosyltransferase</keyword>
<feature type="chain" id="PRO_5042956469" evidence="10">
    <location>
        <begin position="22"/>
        <end position="277"/>
    </location>
</feature>
<accession>A0AAN8FJH5</accession>
<sequence length="277" mass="31827">MNTWAFRAITVLFLITVFSTATNDFLVISVRTTKKFHKTRLKDILDTWYQDAGQEVYFFTDRHDMFLKIRLGAHFIETDCSAGHDRHSLCCKMNHELMFFLANNSSWSCHFDDDNYVNIKALRRFLSSMSYELPWYLGKMSTASPIKVSSRNGRKVSIWFSTGGAGICLSRELLKRLSIYVVERKFEASCAQYMLPDDVTLGVIITHILKVPLTVVHELHSHLEPLLHMQLSDIPYQVSFGGSERPHGLHGIDLPTAPVPDDPLRFRALHSYLKSIR</sequence>
<dbReference type="Gene3D" id="3.90.550.50">
    <property type="match status" value="1"/>
</dbReference>
<keyword evidence="6" id="KW-0735">Signal-anchor</keyword>
<evidence type="ECO:0000256" key="10">
    <source>
        <dbReference type="SAM" id="SignalP"/>
    </source>
</evidence>
<dbReference type="Proteomes" id="UP001331761">
    <property type="component" value="Unassembled WGS sequence"/>
</dbReference>
<keyword evidence="5" id="KW-0812">Transmembrane</keyword>
<keyword evidence="7" id="KW-1133">Transmembrane helix</keyword>
<evidence type="ECO:0000313" key="13">
    <source>
        <dbReference type="Proteomes" id="UP001331761"/>
    </source>
</evidence>
<evidence type="ECO:0000259" key="11">
    <source>
        <dbReference type="Pfam" id="PF02434"/>
    </source>
</evidence>
<keyword evidence="10" id="KW-0732">Signal</keyword>
<dbReference type="AlphaFoldDB" id="A0AAN8FJH5"/>
<dbReference type="GO" id="GO:0016757">
    <property type="term" value="F:glycosyltransferase activity"/>
    <property type="evidence" value="ECO:0007669"/>
    <property type="project" value="UniProtKB-KW"/>
</dbReference>
<feature type="domain" description="Fringe-like glycosyltransferase" evidence="11">
    <location>
        <begin position="23"/>
        <end position="242"/>
    </location>
</feature>
<evidence type="ECO:0000256" key="2">
    <source>
        <dbReference type="ARBA" id="ARBA00008661"/>
    </source>
</evidence>
<evidence type="ECO:0000256" key="1">
    <source>
        <dbReference type="ARBA" id="ARBA00004606"/>
    </source>
</evidence>
<organism evidence="12 13">
    <name type="scientific">Trichostrongylus colubriformis</name>
    <name type="common">Black scour worm</name>
    <dbReference type="NCBI Taxonomy" id="6319"/>
    <lineage>
        <taxon>Eukaryota</taxon>
        <taxon>Metazoa</taxon>
        <taxon>Ecdysozoa</taxon>
        <taxon>Nematoda</taxon>
        <taxon>Chromadorea</taxon>
        <taxon>Rhabditida</taxon>
        <taxon>Rhabditina</taxon>
        <taxon>Rhabditomorpha</taxon>
        <taxon>Strongyloidea</taxon>
        <taxon>Trichostrongylidae</taxon>
        <taxon>Trichostrongylus</taxon>
    </lineage>
</organism>